<dbReference type="Pfam" id="PF19184">
    <property type="entry name" value="DUF5866"/>
    <property type="match status" value="1"/>
</dbReference>
<name>A0A6G6ABQ2_9VIRU</name>
<evidence type="ECO:0000313" key="2">
    <source>
        <dbReference type="EMBL" id="QID05831.1"/>
    </source>
</evidence>
<sequence length="269" mass="31806">MFNKTHIICILLITKMLHIKSVDGLILTFPENILKDNMYIKGTLIDKVFFGNFKKETELLLNYEKKVVKFLISYIRSGIIYFPKLSKPENGLFDKKLDYKIFWNELIDMLNYIACENNNLLLISEILQKGAMDLFGRKISLADQNFISVNDLFYIKPYDEYLSRKAMENFMYGILNSGGCDIKRMLDRNYNINKSDVKIYRANKCGIDKYHNYYDIFVRLLSLTKNHYFDPFGILPNEYFTDLCIENISNDSEEQYVTHIIKKYVSQYT</sequence>
<organism evidence="2">
    <name type="scientific">Borely moumouvirus</name>
    <dbReference type="NCBI Taxonomy" id="2712067"/>
    <lineage>
        <taxon>Viruses</taxon>
        <taxon>Varidnaviria</taxon>
        <taxon>Bamfordvirae</taxon>
        <taxon>Nucleocytoviricota</taxon>
        <taxon>Megaviricetes</taxon>
        <taxon>Imitervirales</taxon>
        <taxon>Mimiviridae</taxon>
        <taxon>Megamimivirinae</taxon>
        <taxon>Moumouvirus</taxon>
    </lineage>
</organism>
<proteinExistence type="predicted"/>
<evidence type="ECO:0000259" key="1">
    <source>
        <dbReference type="Pfam" id="PF19184"/>
    </source>
</evidence>
<reference evidence="2" key="1">
    <citation type="submission" date="2019-07" db="EMBL/GenBank/DDBJ databases">
        <title>The discovery of a new lineage B mimivirus raises questions about particles surface fibrils.</title>
        <authorList>
            <person name="Silva L.K.S."/>
            <person name="Rodrigues R.A.L."/>
            <person name="Andrade A.C.S.P."/>
            <person name="Hikida H."/>
            <person name="Andreani J."/>
            <person name="Levasseur A."/>
            <person name="La Scola B."/>
            <person name="Abrahao J.S."/>
        </authorList>
    </citation>
    <scope>NUCLEOTIDE SEQUENCE</scope>
    <source>
        <strain evidence="2">B60</strain>
    </source>
</reference>
<dbReference type="InterPro" id="IPR043842">
    <property type="entry name" value="DUF5866"/>
</dbReference>
<protein>
    <recommendedName>
        <fullName evidence="1">DUF5866 domain-containing protein</fullName>
    </recommendedName>
</protein>
<accession>A0A6G6ABQ2</accession>
<dbReference type="EMBL" id="MN175499">
    <property type="protein sequence ID" value="QID05831.1"/>
    <property type="molecule type" value="Genomic_DNA"/>
</dbReference>
<feature type="domain" description="DUF5866" evidence="1">
    <location>
        <begin position="16"/>
        <end position="89"/>
    </location>
</feature>